<feature type="binding site" evidence="14">
    <location>
        <position position="347"/>
    </location>
    <ligand>
        <name>Zn(2+)</name>
        <dbReference type="ChEBI" id="CHEBI:29105"/>
        <note>catalytic</note>
    </ligand>
</feature>
<evidence type="ECO:0000256" key="10">
    <source>
        <dbReference type="ARBA" id="ARBA00022833"/>
    </source>
</evidence>
<evidence type="ECO:0000256" key="8">
    <source>
        <dbReference type="ARBA" id="ARBA00022723"/>
    </source>
</evidence>
<feature type="binding site" evidence="13">
    <location>
        <begin position="314"/>
        <end position="319"/>
    </location>
    <ligand>
        <name>a peptide</name>
        <dbReference type="ChEBI" id="CHEBI:60466"/>
    </ligand>
</feature>
<keyword evidence="10 14" id="KW-0862">Zinc</keyword>
<evidence type="ECO:0000256" key="2">
    <source>
        <dbReference type="ARBA" id="ARBA00004496"/>
    </source>
</evidence>
<evidence type="ECO:0000259" key="15">
    <source>
        <dbReference type="SMART" id="SM01263"/>
    </source>
</evidence>
<evidence type="ECO:0000256" key="9">
    <source>
        <dbReference type="ARBA" id="ARBA00022801"/>
    </source>
</evidence>
<name>A0A7C5LSB5_9PROT</name>
<dbReference type="SUPFAM" id="SSF48371">
    <property type="entry name" value="ARM repeat"/>
    <property type="match status" value="1"/>
</dbReference>
<dbReference type="InterPro" id="IPR016024">
    <property type="entry name" value="ARM-type_fold"/>
</dbReference>
<comment type="similarity">
    <text evidence="3">Belongs to the peptidase M1 family.</text>
</comment>
<dbReference type="SUPFAM" id="SSF55486">
    <property type="entry name" value="Metalloproteases ('zincins'), catalytic domain"/>
    <property type="match status" value="1"/>
</dbReference>
<dbReference type="InterPro" id="IPR001930">
    <property type="entry name" value="Peptidase_M1"/>
</dbReference>
<comment type="subcellular location">
    <subcellularLocation>
        <location evidence="2">Cytoplasm</location>
    </subcellularLocation>
</comment>
<dbReference type="Gene3D" id="1.25.40.320">
    <property type="entry name" value="Peptidase M1, leukotriene A4 hydrolase/aminopeptidase C-terminal domain"/>
    <property type="match status" value="1"/>
</dbReference>
<dbReference type="CDD" id="cd09599">
    <property type="entry name" value="M1_LTA4H"/>
    <property type="match status" value="1"/>
</dbReference>
<evidence type="ECO:0000256" key="3">
    <source>
        <dbReference type="ARBA" id="ARBA00010136"/>
    </source>
</evidence>
<dbReference type="InterPro" id="IPR034015">
    <property type="entry name" value="M1_LTA4H"/>
</dbReference>
<dbReference type="EMBL" id="DRMJ01000070">
    <property type="protein sequence ID" value="HHL42274.1"/>
    <property type="molecule type" value="Genomic_DNA"/>
</dbReference>
<evidence type="ECO:0000256" key="14">
    <source>
        <dbReference type="PIRSR" id="PIRSR634015-3"/>
    </source>
</evidence>
<evidence type="ECO:0000256" key="7">
    <source>
        <dbReference type="ARBA" id="ARBA00022670"/>
    </source>
</evidence>
<feature type="binding site" evidence="14">
    <location>
        <position position="366"/>
    </location>
    <ligand>
        <name>Zn(2+)</name>
        <dbReference type="ChEBI" id="CHEBI:29105"/>
        <note>catalytic</note>
    </ligand>
</feature>
<evidence type="ECO:0000256" key="12">
    <source>
        <dbReference type="PIRSR" id="PIRSR634015-1"/>
    </source>
</evidence>
<dbReference type="PRINTS" id="PR00756">
    <property type="entry name" value="ALADIPTASE"/>
</dbReference>
<protein>
    <recommendedName>
        <fullName evidence="5">Aminopeptidase N</fullName>
        <ecNumber evidence="4">3.4.11.2</ecNumber>
    </recommendedName>
</protein>
<gene>
    <name evidence="16" type="ORF">ENJ42_01530</name>
</gene>
<keyword evidence="6" id="KW-0963">Cytoplasm</keyword>
<keyword evidence="7" id="KW-0645">Protease</keyword>
<evidence type="ECO:0000256" key="5">
    <source>
        <dbReference type="ARBA" id="ARBA00015611"/>
    </source>
</evidence>
<dbReference type="Pfam" id="PF01433">
    <property type="entry name" value="Peptidase_M1"/>
    <property type="match status" value="1"/>
</dbReference>
<keyword evidence="9" id="KW-0378">Hydrolase</keyword>
<dbReference type="InterPro" id="IPR015211">
    <property type="entry name" value="Peptidase_M1_C"/>
</dbReference>
<dbReference type="InterPro" id="IPR049980">
    <property type="entry name" value="LTA4H_cat"/>
</dbReference>
<dbReference type="Proteomes" id="UP000885830">
    <property type="component" value="Unassembled WGS sequence"/>
</dbReference>
<dbReference type="InterPro" id="IPR038502">
    <property type="entry name" value="M1_LTA-4_hydro/amino_C_sf"/>
</dbReference>
<dbReference type="Gene3D" id="2.60.40.1730">
    <property type="entry name" value="tricorn interacting facor f3 domain"/>
    <property type="match status" value="1"/>
</dbReference>
<evidence type="ECO:0000256" key="11">
    <source>
        <dbReference type="ARBA" id="ARBA00023049"/>
    </source>
</evidence>
<comment type="caution">
    <text evidence="16">The sequence shown here is derived from an EMBL/GenBank/DDBJ whole genome shotgun (WGS) entry which is preliminary data.</text>
</comment>
<feature type="active site" description="Proton acceptor" evidence="12">
    <location>
        <position position="344"/>
    </location>
</feature>
<evidence type="ECO:0000256" key="6">
    <source>
        <dbReference type="ARBA" id="ARBA00022490"/>
    </source>
</evidence>
<keyword evidence="11" id="KW-0482">Metalloprotease</keyword>
<dbReference type="GO" id="GO:0008237">
    <property type="term" value="F:metallopeptidase activity"/>
    <property type="evidence" value="ECO:0007669"/>
    <property type="project" value="UniProtKB-KW"/>
</dbReference>
<dbReference type="Pfam" id="PF09127">
    <property type="entry name" value="Leuk-A4-hydro_C"/>
    <property type="match status" value="1"/>
</dbReference>
<dbReference type="PANTHER" id="PTHR45726:SF3">
    <property type="entry name" value="LEUKOTRIENE A-4 HYDROLASE"/>
    <property type="match status" value="1"/>
</dbReference>
<dbReference type="Pfam" id="PF17900">
    <property type="entry name" value="Peptidase_M1_N"/>
    <property type="match status" value="1"/>
</dbReference>
<evidence type="ECO:0000256" key="4">
    <source>
        <dbReference type="ARBA" id="ARBA00012564"/>
    </source>
</evidence>
<dbReference type="EC" id="3.4.11.2" evidence="4"/>
<dbReference type="InterPro" id="IPR027268">
    <property type="entry name" value="Peptidase_M4/M1_CTD_sf"/>
</dbReference>
<feature type="domain" description="Peptidase M1 leukotriene A4 hydrolase/aminopeptidase C-terminal" evidence="15">
    <location>
        <begin position="509"/>
        <end position="645"/>
    </location>
</feature>
<dbReference type="GO" id="GO:0006508">
    <property type="term" value="P:proteolysis"/>
    <property type="evidence" value="ECO:0007669"/>
    <property type="project" value="UniProtKB-KW"/>
</dbReference>
<dbReference type="InterPro" id="IPR014782">
    <property type="entry name" value="Peptidase_M1_dom"/>
</dbReference>
<proteinExistence type="inferred from homology"/>
<dbReference type="AlphaFoldDB" id="A0A7C5LSB5"/>
<accession>A0A7C5LSB5</accession>
<evidence type="ECO:0000256" key="13">
    <source>
        <dbReference type="PIRSR" id="PIRSR634015-2"/>
    </source>
</evidence>
<dbReference type="Gene3D" id="3.30.2010.30">
    <property type="match status" value="1"/>
</dbReference>
<feature type="binding site" evidence="13">
    <location>
        <begin position="600"/>
        <end position="602"/>
    </location>
    <ligand>
        <name>a peptide</name>
        <dbReference type="ChEBI" id="CHEBI:60466"/>
    </ligand>
</feature>
<reference evidence="16" key="1">
    <citation type="journal article" date="2020" name="mSystems">
        <title>Genome- and Community-Level Interaction Insights into Carbon Utilization and Element Cycling Functions of Hydrothermarchaeota in Hydrothermal Sediment.</title>
        <authorList>
            <person name="Zhou Z."/>
            <person name="Liu Y."/>
            <person name="Xu W."/>
            <person name="Pan J."/>
            <person name="Luo Z.H."/>
            <person name="Li M."/>
        </authorList>
    </citation>
    <scope>NUCLEOTIDE SEQUENCE [LARGE SCALE GENOMIC DNA]</scope>
    <source>
        <strain evidence="16">HyVt-485</strain>
    </source>
</reference>
<feature type="active site" description="Proton donor" evidence="12">
    <location>
        <position position="430"/>
    </location>
</feature>
<dbReference type="InterPro" id="IPR042097">
    <property type="entry name" value="Aminopeptidase_N-like_N_sf"/>
</dbReference>
<evidence type="ECO:0000256" key="1">
    <source>
        <dbReference type="ARBA" id="ARBA00000098"/>
    </source>
</evidence>
<dbReference type="SUPFAM" id="SSF63737">
    <property type="entry name" value="Leukotriene A4 hydrolase N-terminal domain"/>
    <property type="match status" value="1"/>
</dbReference>
<feature type="binding site" evidence="13">
    <location>
        <begin position="188"/>
        <end position="190"/>
    </location>
    <ligand>
        <name>a peptide</name>
        <dbReference type="ChEBI" id="CHEBI:60466"/>
    </ligand>
</feature>
<keyword evidence="8 14" id="KW-0479">Metal-binding</keyword>
<dbReference type="InterPro" id="IPR045357">
    <property type="entry name" value="Aminopeptidase_N-like_N"/>
</dbReference>
<dbReference type="FunFam" id="3.30.2010.30:FF:000001">
    <property type="entry name" value="Leukotriene A(4) hydrolase"/>
    <property type="match status" value="1"/>
</dbReference>
<evidence type="ECO:0000313" key="16">
    <source>
        <dbReference type="EMBL" id="HHL42274.1"/>
    </source>
</evidence>
<dbReference type="Gene3D" id="1.10.390.10">
    <property type="entry name" value="Neutral Protease Domain 2"/>
    <property type="match status" value="1"/>
</dbReference>
<dbReference type="PANTHER" id="PTHR45726">
    <property type="entry name" value="LEUKOTRIENE A-4 HYDROLASE"/>
    <property type="match status" value="1"/>
</dbReference>
<dbReference type="GO" id="GO:0008270">
    <property type="term" value="F:zinc ion binding"/>
    <property type="evidence" value="ECO:0007669"/>
    <property type="project" value="InterPro"/>
</dbReference>
<comment type="cofactor">
    <cofactor evidence="14">
        <name>Zn(2+)</name>
        <dbReference type="ChEBI" id="CHEBI:29105"/>
    </cofactor>
    <text evidence="14">Binds 1 zinc ion per subunit.</text>
</comment>
<dbReference type="GO" id="GO:0016285">
    <property type="term" value="F:alanyl aminopeptidase activity"/>
    <property type="evidence" value="ECO:0007669"/>
    <property type="project" value="UniProtKB-EC"/>
</dbReference>
<sequence length="649" mass="73437">MRTLETGFIGAIALCITLGGCQEKTADVKTPTKTEVKTVKTKTDTPAPVIKVKPVLTKDDAFTYANYDKVVMTHLDMNLDVNFDKKILEGIATIDFKPLDPTVHTLVLDTKDLTIGSIQGKDRNGKWVALSYKLKDTDEVLGTALSIPFSKGMNSVRIKYKTDPKAEGLQWLNPAQTAGKKQPYLFSQAQAINARTMVPVQDTPAVRITYSATLRVPDGVRPLMSAEQGDKDEHGEYHFNMPQPIPSYLIAIAVGDIKFKAINDHIGVYAEDYILDASADEFSETPMMEAANAKLYGPYRWGRYDMLVLPPSFPFGGMENPRLTFLTPTLIAGDKSLTNVVAHELAHSWSGNLVTNASWRDAWLNEGFTSYVENRVMEDLYGEERAVMEQYLSLQDLKRDIKDAKRPELTYLKLPADLKHPDDAFTQVAYVKGQFFLMFLENRFGRAKFDAFLKKYFDHFAFSSITTEDFLKYLHDELHSQYPDAVTKAEIDAWVYGPGIPDTAKQPKSDAFAKVDTARTAWLAGQPIGDTSHWSTHEWLHFINQMPKGLNKSQFDRMKKEFNFASKNAEIQYAWYMLAIKGNYSKVDKNLEKFLMSVGRGKFIYRLYAALNDLNMDAREWAKEVYAKARPGYHPIAQRRIDAVFAKSK</sequence>
<dbReference type="SMART" id="SM01263">
    <property type="entry name" value="Leuk-A4-hydro_C"/>
    <property type="match status" value="1"/>
</dbReference>
<dbReference type="GO" id="GO:0005737">
    <property type="term" value="C:cytoplasm"/>
    <property type="evidence" value="ECO:0007669"/>
    <property type="project" value="UniProtKB-SubCell"/>
</dbReference>
<organism evidence="16">
    <name type="scientific">Hellea balneolensis</name>
    <dbReference type="NCBI Taxonomy" id="287478"/>
    <lineage>
        <taxon>Bacteria</taxon>
        <taxon>Pseudomonadati</taxon>
        <taxon>Pseudomonadota</taxon>
        <taxon>Alphaproteobacteria</taxon>
        <taxon>Maricaulales</taxon>
        <taxon>Robiginitomaculaceae</taxon>
        <taxon>Hellea</taxon>
    </lineage>
</organism>
<feature type="binding site" evidence="14">
    <location>
        <position position="343"/>
    </location>
    <ligand>
        <name>Zn(2+)</name>
        <dbReference type="ChEBI" id="CHEBI:29105"/>
        <note>catalytic</note>
    </ligand>
</feature>
<dbReference type="PROSITE" id="PS51257">
    <property type="entry name" value="PROKAR_LIPOPROTEIN"/>
    <property type="match status" value="1"/>
</dbReference>
<comment type="catalytic activity">
    <reaction evidence="1">
        <text>Release of an N-terminal amino acid, Xaa-|-Yaa- from a peptide, amide or arylamide. Xaa is preferably Ala, but may be most amino acids including Pro (slow action). When a terminal hydrophobic residue is followed by a prolyl residue, the two may be released as an intact Xaa-Pro dipeptide.</text>
        <dbReference type="EC" id="3.4.11.2"/>
    </reaction>
</comment>